<evidence type="ECO:0000256" key="1">
    <source>
        <dbReference type="ARBA" id="ARBA00004651"/>
    </source>
</evidence>
<dbReference type="PANTHER" id="PTHR33529:SF6">
    <property type="entry name" value="YJGP_YJGQ FAMILY PERMEASE"/>
    <property type="match status" value="1"/>
</dbReference>
<evidence type="ECO:0000256" key="6">
    <source>
        <dbReference type="SAM" id="Phobius"/>
    </source>
</evidence>
<evidence type="ECO:0000313" key="8">
    <source>
        <dbReference type="Proteomes" id="UP000316360"/>
    </source>
</evidence>
<accession>A0A523S2Y0</accession>
<dbReference type="InterPro" id="IPR005495">
    <property type="entry name" value="LptG/LptF_permease"/>
</dbReference>
<evidence type="ECO:0000256" key="5">
    <source>
        <dbReference type="ARBA" id="ARBA00023136"/>
    </source>
</evidence>
<keyword evidence="3 6" id="KW-0812">Transmembrane</keyword>
<gene>
    <name evidence="7" type="ORF">E3J84_01795</name>
</gene>
<name>A0A523S2Y0_UNCAE</name>
<dbReference type="Pfam" id="PF03739">
    <property type="entry name" value="LptF_LptG"/>
    <property type="match status" value="1"/>
</dbReference>
<evidence type="ECO:0000313" key="7">
    <source>
        <dbReference type="EMBL" id="TET12357.1"/>
    </source>
</evidence>
<sequence length="253" mass="29327">MGSLYFSSFLTPWCNRHYSQVFQEIIFKEPTIQIKERTITDFENRKLYTHHIDSKTGKMQKIILYEFLPQKDYLFPQIVIAQKGEFEKKNLRLEGITFYLFGKNYRILRQGEFNSQTIYSASQLLKKREEIKRTGELSLTEISQKLKEEKAKEKLDKEKIKELAVEFHGRIAIPLATFLLALIALPLGISIKRGEKSISLGISLIIAIIYYVLFLAGRFLGKGGLLPPYLAMWMPNLLLGIACIWLTRKATKI</sequence>
<evidence type="ECO:0000256" key="2">
    <source>
        <dbReference type="ARBA" id="ARBA00022475"/>
    </source>
</evidence>
<dbReference type="EMBL" id="SOKJ01000093">
    <property type="protein sequence ID" value="TET12357.1"/>
    <property type="molecule type" value="Genomic_DNA"/>
</dbReference>
<evidence type="ECO:0000256" key="3">
    <source>
        <dbReference type="ARBA" id="ARBA00022692"/>
    </source>
</evidence>
<protein>
    <submittedName>
        <fullName evidence="7">YjgP/YjgQ family permease</fullName>
    </submittedName>
</protein>
<keyword evidence="5 6" id="KW-0472">Membrane</keyword>
<dbReference type="AlphaFoldDB" id="A0A523S2Y0"/>
<feature type="transmembrane region" description="Helical" evidence="6">
    <location>
        <begin position="226"/>
        <end position="247"/>
    </location>
</feature>
<feature type="transmembrane region" description="Helical" evidence="6">
    <location>
        <begin position="171"/>
        <end position="191"/>
    </location>
</feature>
<dbReference type="GO" id="GO:0043190">
    <property type="term" value="C:ATP-binding cassette (ABC) transporter complex"/>
    <property type="evidence" value="ECO:0007669"/>
    <property type="project" value="TreeGrafter"/>
</dbReference>
<keyword evidence="4 6" id="KW-1133">Transmembrane helix</keyword>
<dbReference type="PANTHER" id="PTHR33529">
    <property type="entry name" value="SLR0882 PROTEIN-RELATED"/>
    <property type="match status" value="1"/>
</dbReference>
<evidence type="ECO:0000256" key="4">
    <source>
        <dbReference type="ARBA" id="ARBA00022989"/>
    </source>
</evidence>
<dbReference type="Proteomes" id="UP000316360">
    <property type="component" value="Unassembled WGS sequence"/>
</dbReference>
<reference evidence="7 8" key="1">
    <citation type="submission" date="2019-03" db="EMBL/GenBank/DDBJ databases">
        <title>Metabolic potential of uncultured bacteria and archaea associated with petroleum seepage in deep-sea sediments.</title>
        <authorList>
            <person name="Dong X."/>
            <person name="Hubert C."/>
        </authorList>
    </citation>
    <scope>NUCLEOTIDE SEQUENCE [LARGE SCALE GENOMIC DNA]</scope>
    <source>
        <strain evidence="7">E44_bin7</strain>
    </source>
</reference>
<dbReference type="GO" id="GO:0015920">
    <property type="term" value="P:lipopolysaccharide transport"/>
    <property type="evidence" value="ECO:0007669"/>
    <property type="project" value="TreeGrafter"/>
</dbReference>
<keyword evidence="2" id="KW-1003">Cell membrane</keyword>
<comment type="caution">
    <text evidence="7">The sequence shown here is derived from an EMBL/GenBank/DDBJ whole genome shotgun (WGS) entry which is preliminary data.</text>
</comment>
<comment type="subcellular location">
    <subcellularLocation>
        <location evidence="1">Cell membrane</location>
        <topology evidence="1">Multi-pass membrane protein</topology>
    </subcellularLocation>
</comment>
<feature type="transmembrane region" description="Helical" evidence="6">
    <location>
        <begin position="198"/>
        <end position="220"/>
    </location>
</feature>
<organism evidence="7 8">
    <name type="scientific">Aerophobetes bacterium</name>
    <dbReference type="NCBI Taxonomy" id="2030807"/>
    <lineage>
        <taxon>Bacteria</taxon>
        <taxon>Candidatus Aerophobota</taxon>
    </lineage>
</organism>
<proteinExistence type="predicted"/>